<evidence type="ECO:0000259" key="2">
    <source>
        <dbReference type="Pfam" id="PF11716"/>
    </source>
</evidence>
<sequence>MPMIDLESAAHQVVRLLDGVTEDRLDDPTPCADTSVAALLDHFMGLSLAFTWAARKVTPPEDGPGPGAQSAGHLDPQWRTLLPRRLDELVEAWRDPSAWEGMTEAGGVTLPAEQIGVVALDELVLHGWDLARATGQPFTCTPADTAAVLAFTSASAQPEQAAGREGLFGPVVDVPEDAAAFDRALGFAGRDPAWTPKSSQP</sequence>
<evidence type="ECO:0000313" key="4">
    <source>
        <dbReference type="Proteomes" id="UP000605361"/>
    </source>
</evidence>
<dbReference type="NCBIfam" id="TIGR03086">
    <property type="entry name" value="TIGR03086 family metal-binding protein"/>
    <property type="match status" value="1"/>
</dbReference>
<gene>
    <name evidence="3" type="ORF">ITP53_00255</name>
</gene>
<dbReference type="InterPro" id="IPR024344">
    <property type="entry name" value="MDMPI_metal-binding"/>
</dbReference>
<dbReference type="InterPro" id="IPR017517">
    <property type="entry name" value="Maleyloyr_isom"/>
</dbReference>
<dbReference type="InterPro" id="IPR034660">
    <property type="entry name" value="DinB/YfiT-like"/>
</dbReference>
<feature type="domain" description="Mycothiol-dependent maleylpyruvate isomerase metal-binding" evidence="2">
    <location>
        <begin position="7"/>
        <end position="131"/>
    </location>
</feature>
<dbReference type="Pfam" id="PF11716">
    <property type="entry name" value="MDMPI_N"/>
    <property type="match status" value="1"/>
</dbReference>
<dbReference type="AlphaFoldDB" id="A0A931EU67"/>
<dbReference type="Proteomes" id="UP000605361">
    <property type="component" value="Unassembled WGS sequence"/>
</dbReference>
<dbReference type="GO" id="GO:0046872">
    <property type="term" value="F:metal ion binding"/>
    <property type="evidence" value="ECO:0007669"/>
    <property type="project" value="InterPro"/>
</dbReference>
<dbReference type="Gene3D" id="1.20.120.450">
    <property type="entry name" value="dinb family like domain"/>
    <property type="match status" value="1"/>
</dbReference>
<evidence type="ECO:0000256" key="1">
    <source>
        <dbReference type="SAM" id="MobiDB-lite"/>
    </source>
</evidence>
<reference evidence="3" key="1">
    <citation type="submission" date="2020-11" db="EMBL/GenBank/DDBJ databases">
        <title>Whole-genome analyses of Nonomuraea sp. K274.</title>
        <authorList>
            <person name="Veyisoglu A."/>
        </authorList>
    </citation>
    <scope>NUCLEOTIDE SEQUENCE</scope>
    <source>
        <strain evidence="3">K274</strain>
    </source>
</reference>
<dbReference type="EMBL" id="JADOGI010000001">
    <property type="protein sequence ID" value="MBF8184204.1"/>
    <property type="molecule type" value="Genomic_DNA"/>
</dbReference>
<proteinExistence type="predicted"/>
<organism evidence="3 4">
    <name type="scientific">Nonomuraea cypriaca</name>
    <dbReference type="NCBI Taxonomy" id="1187855"/>
    <lineage>
        <taxon>Bacteria</taxon>
        <taxon>Bacillati</taxon>
        <taxon>Actinomycetota</taxon>
        <taxon>Actinomycetes</taxon>
        <taxon>Streptosporangiales</taxon>
        <taxon>Streptosporangiaceae</taxon>
        <taxon>Nonomuraea</taxon>
    </lineage>
</organism>
<feature type="region of interest" description="Disordered" evidence="1">
    <location>
        <begin position="57"/>
        <end position="76"/>
    </location>
</feature>
<dbReference type="NCBIfam" id="TIGR03083">
    <property type="entry name" value="maleylpyruvate isomerase family mycothiol-dependent enzyme"/>
    <property type="match status" value="1"/>
</dbReference>
<comment type="caution">
    <text evidence="3">The sequence shown here is derived from an EMBL/GenBank/DDBJ whole genome shotgun (WGS) entry which is preliminary data.</text>
</comment>
<name>A0A931EU67_9ACTN</name>
<evidence type="ECO:0000313" key="3">
    <source>
        <dbReference type="EMBL" id="MBF8184204.1"/>
    </source>
</evidence>
<protein>
    <submittedName>
        <fullName evidence="3">TIGR03086 family protein</fullName>
    </submittedName>
</protein>
<dbReference type="InterPro" id="IPR017520">
    <property type="entry name" value="CHP03086"/>
</dbReference>
<accession>A0A931EU67</accession>
<dbReference type="SUPFAM" id="SSF109854">
    <property type="entry name" value="DinB/YfiT-like putative metalloenzymes"/>
    <property type="match status" value="1"/>
</dbReference>
<dbReference type="RefSeq" id="WP_195893195.1">
    <property type="nucleotide sequence ID" value="NZ_JADOGI010000001.1"/>
</dbReference>
<keyword evidence="4" id="KW-1185">Reference proteome</keyword>